<dbReference type="KEGG" id="rtu:PR017_09795"/>
<evidence type="ECO:0008006" key="4">
    <source>
        <dbReference type="Google" id="ProtNLM"/>
    </source>
</evidence>
<evidence type="ECO:0000313" key="3">
    <source>
        <dbReference type="Proteomes" id="UP000249499"/>
    </source>
</evidence>
<reference evidence="2 3" key="1">
    <citation type="journal article" date="2018" name="Sci. Rep.">
        <title>Rhizobium tumorigenes sp. nov., a novel plant tumorigenic bacterium isolated from cane gall tumors on thornless blackberry.</title>
        <authorList>
            <person name="Kuzmanovi N."/>
            <person name="Smalla K."/>
            <person name="Gronow S."/>
            <person name="PuBawska J."/>
        </authorList>
    </citation>
    <scope>NUCLEOTIDE SEQUENCE [LARGE SCALE GENOMIC DNA]</scope>
    <source>
        <strain evidence="2 3">1078</strain>
    </source>
</reference>
<keyword evidence="1" id="KW-0732">Signal</keyword>
<organism evidence="2 3">
    <name type="scientific">Rhizobium tumorigenes</name>
    <dbReference type="NCBI Taxonomy" id="2041385"/>
    <lineage>
        <taxon>Bacteria</taxon>
        <taxon>Pseudomonadati</taxon>
        <taxon>Pseudomonadota</taxon>
        <taxon>Alphaproteobacteria</taxon>
        <taxon>Hyphomicrobiales</taxon>
        <taxon>Rhizobiaceae</taxon>
        <taxon>Rhizobium/Agrobacterium group</taxon>
        <taxon>Rhizobium</taxon>
    </lineage>
</organism>
<feature type="chain" id="PRO_5042256273" description="Lytic transglycosylase" evidence="1">
    <location>
        <begin position="24"/>
        <end position="58"/>
    </location>
</feature>
<gene>
    <name evidence="2" type="ORF">PR017_09795</name>
</gene>
<feature type="signal peptide" evidence="1">
    <location>
        <begin position="1"/>
        <end position="23"/>
    </location>
</feature>
<evidence type="ECO:0000313" key="2">
    <source>
        <dbReference type="EMBL" id="WFR94141.1"/>
    </source>
</evidence>
<name>A0AAF1K296_9HYPH</name>
<dbReference type="RefSeq" id="WP_154677487.1">
    <property type="nucleotide sequence ID" value="NZ_CP117255.1"/>
</dbReference>
<keyword evidence="3" id="KW-1185">Reference proteome</keyword>
<protein>
    <recommendedName>
        <fullName evidence="4">Lytic transglycosylase</fullName>
    </recommendedName>
</protein>
<dbReference type="EMBL" id="CP117255">
    <property type="protein sequence ID" value="WFR94141.1"/>
    <property type="molecule type" value="Genomic_DNA"/>
</dbReference>
<evidence type="ECO:0000256" key="1">
    <source>
        <dbReference type="SAM" id="SignalP"/>
    </source>
</evidence>
<reference evidence="3" key="2">
    <citation type="journal article" date="2023" name="MicrobiologyOpen">
        <title>Genomics of the tumorigenes clade of the family Rhizobiaceae and description of Rhizobium rhododendri sp. nov.</title>
        <authorList>
            <person name="Kuzmanovic N."/>
            <person name="diCenzo G.C."/>
            <person name="Bunk B."/>
            <person name="Sproeer C."/>
            <person name="Fruehling A."/>
            <person name="Neumann-Schaal M."/>
            <person name="Overmann J."/>
            <person name="Smalla K."/>
        </authorList>
    </citation>
    <scope>NUCLEOTIDE SEQUENCE [LARGE SCALE GENOMIC DNA]</scope>
    <source>
        <strain evidence="3">1078</strain>
    </source>
</reference>
<sequence>MRILIVPFAAAAIFAMANYSASAMNDSQANGLKSFDQAVMAWQMAHHPATQTKVGTNR</sequence>
<dbReference type="AlphaFoldDB" id="A0AAF1K296"/>
<accession>A0AAF1K296</accession>
<dbReference type="Proteomes" id="UP000249499">
    <property type="component" value="Chromosome"/>
</dbReference>
<proteinExistence type="predicted"/>